<dbReference type="AlphaFoldDB" id="A0A9N9MW71"/>
<dbReference type="GO" id="GO:0005886">
    <property type="term" value="C:plasma membrane"/>
    <property type="evidence" value="ECO:0007669"/>
    <property type="project" value="UniProtKB-SubCell"/>
</dbReference>
<keyword evidence="5" id="KW-0552">Olfaction</keyword>
<keyword evidence="12" id="KW-1185">Reference proteome</keyword>
<keyword evidence="2" id="KW-1003">Cell membrane</keyword>
<keyword evidence="9" id="KW-0807">Transducer</keyword>
<keyword evidence="3" id="KW-0716">Sensory transduction</keyword>
<feature type="transmembrane region" description="Helical" evidence="10">
    <location>
        <begin position="186"/>
        <end position="208"/>
    </location>
</feature>
<feature type="transmembrane region" description="Helical" evidence="10">
    <location>
        <begin position="128"/>
        <end position="149"/>
    </location>
</feature>
<dbReference type="OrthoDB" id="7677057at2759"/>
<keyword evidence="7 10" id="KW-0472">Membrane</keyword>
<organism evidence="11 12">
    <name type="scientific">Ceutorhynchus assimilis</name>
    <name type="common">cabbage seed weevil</name>
    <dbReference type="NCBI Taxonomy" id="467358"/>
    <lineage>
        <taxon>Eukaryota</taxon>
        <taxon>Metazoa</taxon>
        <taxon>Ecdysozoa</taxon>
        <taxon>Arthropoda</taxon>
        <taxon>Hexapoda</taxon>
        <taxon>Insecta</taxon>
        <taxon>Pterygota</taxon>
        <taxon>Neoptera</taxon>
        <taxon>Endopterygota</taxon>
        <taxon>Coleoptera</taxon>
        <taxon>Polyphaga</taxon>
        <taxon>Cucujiformia</taxon>
        <taxon>Curculionidae</taxon>
        <taxon>Ceutorhynchinae</taxon>
        <taxon>Ceutorhynchus</taxon>
    </lineage>
</organism>
<evidence type="ECO:0000313" key="11">
    <source>
        <dbReference type="EMBL" id="CAG9771216.1"/>
    </source>
</evidence>
<dbReference type="InterPro" id="IPR004117">
    <property type="entry name" value="7tm6_olfct_rcpt"/>
</dbReference>
<name>A0A9N9MW71_9CUCU</name>
<evidence type="ECO:0000256" key="4">
    <source>
        <dbReference type="ARBA" id="ARBA00022692"/>
    </source>
</evidence>
<evidence type="ECO:0000256" key="9">
    <source>
        <dbReference type="ARBA" id="ARBA00023224"/>
    </source>
</evidence>
<evidence type="ECO:0000256" key="1">
    <source>
        <dbReference type="ARBA" id="ARBA00004651"/>
    </source>
</evidence>
<dbReference type="GO" id="GO:0005549">
    <property type="term" value="F:odorant binding"/>
    <property type="evidence" value="ECO:0007669"/>
    <property type="project" value="InterPro"/>
</dbReference>
<proteinExistence type="predicted"/>
<dbReference type="GO" id="GO:0007165">
    <property type="term" value="P:signal transduction"/>
    <property type="evidence" value="ECO:0007669"/>
    <property type="project" value="UniProtKB-KW"/>
</dbReference>
<evidence type="ECO:0000256" key="6">
    <source>
        <dbReference type="ARBA" id="ARBA00022989"/>
    </source>
</evidence>
<dbReference type="EMBL" id="OU892283">
    <property type="protein sequence ID" value="CAG9771216.1"/>
    <property type="molecule type" value="Genomic_DNA"/>
</dbReference>
<dbReference type="PANTHER" id="PTHR21137">
    <property type="entry name" value="ODORANT RECEPTOR"/>
    <property type="match status" value="1"/>
</dbReference>
<feature type="transmembrane region" description="Helical" evidence="10">
    <location>
        <begin position="293"/>
        <end position="312"/>
    </location>
</feature>
<keyword evidence="4 10" id="KW-0812">Transmembrane</keyword>
<evidence type="ECO:0000313" key="12">
    <source>
        <dbReference type="Proteomes" id="UP001152799"/>
    </source>
</evidence>
<dbReference type="Pfam" id="PF02949">
    <property type="entry name" value="7tm_6"/>
    <property type="match status" value="1"/>
</dbReference>
<feature type="transmembrane region" description="Helical" evidence="10">
    <location>
        <begin position="34"/>
        <end position="52"/>
    </location>
</feature>
<reference evidence="11" key="1">
    <citation type="submission" date="2022-01" db="EMBL/GenBank/DDBJ databases">
        <authorList>
            <person name="King R."/>
        </authorList>
    </citation>
    <scope>NUCLEOTIDE SEQUENCE</scope>
</reference>
<keyword evidence="6 10" id="KW-1133">Transmembrane helix</keyword>
<dbReference type="Proteomes" id="UP001152799">
    <property type="component" value="Chromosome 7"/>
</dbReference>
<keyword evidence="8" id="KW-0675">Receptor</keyword>
<comment type="subcellular location">
    <subcellularLocation>
        <location evidence="1">Cell membrane</location>
        <topology evidence="1">Multi-pass membrane protein</topology>
    </subcellularLocation>
</comment>
<evidence type="ECO:0000256" key="2">
    <source>
        <dbReference type="ARBA" id="ARBA00022475"/>
    </source>
</evidence>
<evidence type="ECO:0000256" key="7">
    <source>
        <dbReference type="ARBA" id="ARBA00023136"/>
    </source>
</evidence>
<evidence type="ECO:0000256" key="8">
    <source>
        <dbReference type="ARBA" id="ARBA00023170"/>
    </source>
</evidence>
<evidence type="ECO:0000256" key="10">
    <source>
        <dbReference type="SAM" id="Phobius"/>
    </source>
</evidence>
<sequence>MTSGSLLGIIPWQFVFSNHIFLQKIYRLYSNLMLSYYAIFLASAYVKLFLLLTEADSLKPEEITQNVPVTFINSITFAKQFIIRFKGGFIGILRQIIESESCVIEMEDQEVSAIYETTSKAMKTKSKWYLGILLVCTLQYSLVPVLMGLEKPNATETSKPLPLSLWFPVDEQKYYLIAYARQILDGAVAISFIAYTDVFMFTVMVFPVGQLRILNFMLENFDSYKRKHSNLHGTDSAVAHKVFVDMILRHKKIIEYVKSFNDTMSSLMLLQFLQCSIEIAFICLQAVTNEITLVLVFFVLTLFLALIIRLFLYHYYANEIIILVS</sequence>
<evidence type="ECO:0000256" key="3">
    <source>
        <dbReference type="ARBA" id="ARBA00022606"/>
    </source>
</evidence>
<evidence type="ECO:0000256" key="5">
    <source>
        <dbReference type="ARBA" id="ARBA00022725"/>
    </source>
</evidence>
<dbReference type="PANTHER" id="PTHR21137:SF35">
    <property type="entry name" value="ODORANT RECEPTOR 19A-RELATED"/>
    <property type="match status" value="1"/>
</dbReference>
<protein>
    <submittedName>
        <fullName evidence="11">Uncharacterized protein</fullName>
    </submittedName>
</protein>
<dbReference type="GO" id="GO:0004984">
    <property type="term" value="F:olfactory receptor activity"/>
    <property type="evidence" value="ECO:0007669"/>
    <property type="project" value="InterPro"/>
</dbReference>
<accession>A0A9N9MW71</accession>
<gene>
    <name evidence="11" type="ORF">CEUTPL_LOCUS11654</name>
</gene>